<evidence type="ECO:0000313" key="2">
    <source>
        <dbReference type="EMBL" id="GBL99191.1"/>
    </source>
</evidence>
<evidence type="ECO:0000313" key="3">
    <source>
        <dbReference type="Proteomes" id="UP000499080"/>
    </source>
</evidence>
<sequence length="89" mass="9922">MTPALSLPILVLLQRTITKRKNASWNNKSKPPRKRGEAMVPGQWMYPTSLAASRSYSSPLANRRQRGGNLLTMEQPVGCGKRSEIKGKK</sequence>
<feature type="compositionally biased region" description="Polar residues" evidence="1">
    <location>
        <begin position="50"/>
        <end position="60"/>
    </location>
</feature>
<organism evidence="2 3">
    <name type="scientific">Araneus ventricosus</name>
    <name type="common">Orbweaver spider</name>
    <name type="synonym">Epeira ventricosa</name>
    <dbReference type="NCBI Taxonomy" id="182803"/>
    <lineage>
        <taxon>Eukaryota</taxon>
        <taxon>Metazoa</taxon>
        <taxon>Ecdysozoa</taxon>
        <taxon>Arthropoda</taxon>
        <taxon>Chelicerata</taxon>
        <taxon>Arachnida</taxon>
        <taxon>Araneae</taxon>
        <taxon>Araneomorphae</taxon>
        <taxon>Entelegynae</taxon>
        <taxon>Araneoidea</taxon>
        <taxon>Araneidae</taxon>
        <taxon>Araneus</taxon>
    </lineage>
</organism>
<gene>
    <name evidence="2" type="ORF">AVEN_272640_1</name>
</gene>
<dbReference type="EMBL" id="BGPR01085388">
    <property type="protein sequence ID" value="GBL99191.1"/>
    <property type="molecule type" value="Genomic_DNA"/>
</dbReference>
<evidence type="ECO:0000256" key="1">
    <source>
        <dbReference type="SAM" id="MobiDB-lite"/>
    </source>
</evidence>
<keyword evidence="3" id="KW-1185">Reference proteome</keyword>
<dbReference type="Proteomes" id="UP000499080">
    <property type="component" value="Unassembled WGS sequence"/>
</dbReference>
<protein>
    <submittedName>
        <fullName evidence="2">Uncharacterized protein</fullName>
    </submittedName>
</protein>
<dbReference type="AlphaFoldDB" id="A0A4Y2C411"/>
<reference evidence="2 3" key="1">
    <citation type="journal article" date="2019" name="Sci. Rep.">
        <title>Orb-weaving spider Araneus ventricosus genome elucidates the spidroin gene catalogue.</title>
        <authorList>
            <person name="Kono N."/>
            <person name="Nakamura H."/>
            <person name="Ohtoshi R."/>
            <person name="Moran D.A.P."/>
            <person name="Shinohara A."/>
            <person name="Yoshida Y."/>
            <person name="Fujiwara M."/>
            <person name="Mori M."/>
            <person name="Tomita M."/>
            <person name="Arakawa K."/>
        </authorList>
    </citation>
    <scope>NUCLEOTIDE SEQUENCE [LARGE SCALE GENOMIC DNA]</scope>
</reference>
<name>A0A4Y2C411_ARAVE</name>
<comment type="caution">
    <text evidence="2">The sequence shown here is derived from an EMBL/GenBank/DDBJ whole genome shotgun (WGS) entry which is preliminary data.</text>
</comment>
<accession>A0A4Y2C411</accession>
<proteinExistence type="predicted"/>
<feature type="region of interest" description="Disordered" evidence="1">
    <location>
        <begin position="21"/>
        <end position="89"/>
    </location>
</feature>